<dbReference type="AlphaFoldDB" id="A0A0C3RHN9"/>
<keyword evidence="1" id="KW-0238">DNA-binding</keyword>
<evidence type="ECO:0000256" key="1">
    <source>
        <dbReference type="ARBA" id="ARBA00023125"/>
    </source>
</evidence>
<keyword evidence="4" id="KW-1185">Reference proteome</keyword>
<dbReference type="Proteomes" id="UP000031980">
    <property type="component" value="Unassembled WGS sequence"/>
</dbReference>
<protein>
    <recommendedName>
        <fullName evidence="2">HTH tetR-type domain-containing protein</fullName>
    </recommendedName>
</protein>
<feature type="domain" description="HTH tetR-type" evidence="2">
    <location>
        <begin position="24"/>
        <end position="57"/>
    </location>
</feature>
<evidence type="ECO:0000313" key="3">
    <source>
        <dbReference type="EMBL" id="KIO46786.1"/>
    </source>
</evidence>
<name>A0A0C3RHN9_9PORP</name>
<dbReference type="InterPro" id="IPR001647">
    <property type="entry name" value="HTH_TetR"/>
</dbReference>
<dbReference type="EMBL" id="JPIU01000025">
    <property type="protein sequence ID" value="KIO46786.1"/>
    <property type="molecule type" value="Genomic_DNA"/>
</dbReference>
<proteinExistence type="predicted"/>
<accession>A0A0C3RHN9</accession>
<gene>
    <name evidence="3" type="ORF">BA92_02710</name>
</gene>
<evidence type="ECO:0000313" key="4">
    <source>
        <dbReference type="Proteomes" id="UP000031980"/>
    </source>
</evidence>
<comment type="caution">
    <text evidence="3">The sequence shown here is derived from an EMBL/GenBank/DDBJ whole genome shotgun (WGS) entry which is preliminary data.</text>
</comment>
<dbReference type="InterPro" id="IPR009057">
    <property type="entry name" value="Homeodomain-like_sf"/>
</dbReference>
<dbReference type="Pfam" id="PF00440">
    <property type="entry name" value="TetR_N"/>
    <property type="match status" value="1"/>
</dbReference>
<organism evidence="3 4">
    <name type="scientific">Sanguibacteroides justesenii</name>
    <dbReference type="NCBI Taxonomy" id="1547597"/>
    <lineage>
        <taxon>Bacteria</taxon>
        <taxon>Pseudomonadati</taxon>
        <taxon>Bacteroidota</taxon>
        <taxon>Bacteroidia</taxon>
        <taxon>Bacteroidales</taxon>
        <taxon>Porphyromonadaceae</taxon>
        <taxon>Sanguibacteroides</taxon>
    </lineage>
</organism>
<dbReference type="Gene3D" id="1.10.10.60">
    <property type="entry name" value="Homeodomain-like"/>
    <property type="match status" value="1"/>
</dbReference>
<sequence>MEFGKWDVLWLLDSTLTPSPSVTQNLFLQKGYLKTSTQEIAKRADAGLGDIYNYFSNTLPAR</sequence>
<evidence type="ECO:0000259" key="2">
    <source>
        <dbReference type="Pfam" id="PF00440"/>
    </source>
</evidence>
<dbReference type="GO" id="GO:0003677">
    <property type="term" value="F:DNA binding"/>
    <property type="evidence" value="ECO:0007669"/>
    <property type="project" value="UniProtKB-KW"/>
</dbReference>
<dbReference type="RefSeq" id="WP_082027454.1">
    <property type="nucleotide sequence ID" value="NZ_JPIU01000025.1"/>
</dbReference>
<reference evidence="3 4" key="1">
    <citation type="submission" date="2014-07" db="EMBL/GenBank/DDBJ databases">
        <title>Porphyromonadaceae bacterium OUH 308042 = ATCC BAA-2681 = DSM 28342 draft genome.</title>
        <authorList>
            <person name="Sydenham T.V."/>
            <person name="Hasman H."/>
            <person name="Justensen U.S."/>
        </authorList>
    </citation>
    <scope>NUCLEOTIDE SEQUENCE [LARGE SCALE GENOMIC DNA]</scope>
    <source>
        <strain evidence="3 4">OUH 308042</strain>
    </source>
</reference>
<dbReference type="SUPFAM" id="SSF46689">
    <property type="entry name" value="Homeodomain-like"/>
    <property type="match status" value="1"/>
</dbReference>